<dbReference type="InterPro" id="IPR046347">
    <property type="entry name" value="bZIP_sf"/>
</dbReference>
<dbReference type="Proteomes" id="UP000326396">
    <property type="component" value="Linkage Group LG9"/>
</dbReference>
<keyword evidence="9" id="KW-1185">Reference proteome</keyword>
<evidence type="ECO:0000259" key="7">
    <source>
        <dbReference type="PROSITE" id="PS50217"/>
    </source>
</evidence>
<evidence type="ECO:0000256" key="5">
    <source>
        <dbReference type="ARBA" id="ARBA00023242"/>
    </source>
</evidence>
<keyword evidence="5" id="KW-0539">Nucleus</keyword>
<evidence type="ECO:0000256" key="1">
    <source>
        <dbReference type="ARBA" id="ARBA00004123"/>
    </source>
</evidence>
<proteinExistence type="predicted"/>
<dbReference type="GO" id="GO:0003700">
    <property type="term" value="F:DNA-binding transcription factor activity"/>
    <property type="evidence" value="ECO:0007669"/>
    <property type="project" value="InterPro"/>
</dbReference>
<evidence type="ECO:0000256" key="3">
    <source>
        <dbReference type="ARBA" id="ARBA00023125"/>
    </source>
</evidence>
<dbReference type="Pfam" id="PF00170">
    <property type="entry name" value="bZIP_1"/>
    <property type="match status" value="1"/>
</dbReference>
<dbReference type="Gene3D" id="1.20.5.170">
    <property type="match status" value="1"/>
</dbReference>
<keyword evidence="2" id="KW-0805">Transcription regulation</keyword>
<keyword evidence="4" id="KW-0804">Transcription</keyword>
<dbReference type="InterPro" id="IPR004827">
    <property type="entry name" value="bZIP"/>
</dbReference>
<dbReference type="SMART" id="SM00338">
    <property type="entry name" value="BRLZ"/>
    <property type="match status" value="1"/>
</dbReference>
<protein>
    <recommendedName>
        <fullName evidence="7">BZIP domain-containing protein</fullName>
    </recommendedName>
</protein>
<comment type="subcellular location">
    <subcellularLocation>
        <location evidence="1">Nucleus</location>
    </subcellularLocation>
</comment>
<keyword evidence="6" id="KW-0175">Coiled coil</keyword>
<dbReference type="PROSITE" id="PS00036">
    <property type="entry name" value="BZIP_BASIC"/>
    <property type="match status" value="1"/>
</dbReference>
<evidence type="ECO:0000256" key="6">
    <source>
        <dbReference type="SAM" id="Coils"/>
    </source>
</evidence>
<gene>
    <name evidence="8" type="ORF">E3N88_40457</name>
</gene>
<dbReference type="AlphaFoldDB" id="A0A5N6LMM0"/>
<dbReference type="CDD" id="cd14702">
    <property type="entry name" value="bZIP_plant_GBF1"/>
    <property type="match status" value="1"/>
</dbReference>
<evidence type="ECO:0000313" key="8">
    <source>
        <dbReference type="EMBL" id="KAD2393480.1"/>
    </source>
</evidence>
<keyword evidence="3" id="KW-0238">DNA-binding</keyword>
<evidence type="ECO:0000256" key="2">
    <source>
        <dbReference type="ARBA" id="ARBA00023015"/>
    </source>
</evidence>
<accession>A0A5N6LMM0</accession>
<evidence type="ECO:0000313" key="9">
    <source>
        <dbReference type="Proteomes" id="UP000326396"/>
    </source>
</evidence>
<name>A0A5N6LMM0_9ASTR</name>
<dbReference type="GO" id="GO:0046983">
    <property type="term" value="F:protein dimerization activity"/>
    <property type="evidence" value="ECO:0007669"/>
    <property type="project" value="UniProtKB-ARBA"/>
</dbReference>
<dbReference type="PANTHER" id="PTHR46324">
    <property type="entry name" value="BASIC LEUCINE ZIPPER 43-RELATED"/>
    <property type="match status" value="1"/>
</dbReference>
<dbReference type="GO" id="GO:0003677">
    <property type="term" value="F:DNA binding"/>
    <property type="evidence" value="ECO:0007669"/>
    <property type="project" value="UniProtKB-KW"/>
</dbReference>
<reference evidence="8 9" key="1">
    <citation type="submission" date="2019-05" db="EMBL/GenBank/DDBJ databases">
        <title>Mikania micrantha, genome provides insights into the molecular mechanism of rapid growth.</title>
        <authorList>
            <person name="Liu B."/>
        </authorList>
    </citation>
    <scope>NUCLEOTIDE SEQUENCE [LARGE SCALE GENOMIC DNA]</scope>
    <source>
        <strain evidence="8">NLD-2019</strain>
        <tissue evidence="8">Leaf</tissue>
    </source>
</reference>
<organism evidence="8 9">
    <name type="scientific">Mikania micrantha</name>
    <name type="common">bitter vine</name>
    <dbReference type="NCBI Taxonomy" id="192012"/>
    <lineage>
        <taxon>Eukaryota</taxon>
        <taxon>Viridiplantae</taxon>
        <taxon>Streptophyta</taxon>
        <taxon>Embryophyta</taxon>
        <taxon>Tracheophyta</taxon>
        <taxon>Spermatophyta</taxon>
        <taxon>Magnoliopsida</taxon>
        <taxon>eudicotyledons</taxon>
        <taxon>Gunneridae</taxon>
        <taxon>Pentapetalae</taxon>
        <taxon>asterids</taxon>
        <taxon>campanulids</taxon>
        <taxon>Asterales</taxon>
        <taxon>Asteraceae</taxon>
        <taxon>Asteroideae</taxon>
        <taxon>Heliantheae alliance</taxon>
        <taxon>Eupatorieae</taxon>
        <taxon>Mikania</taxon>
    </lineage>
</organism>
<dbReference type="PANTHER" id="PTHR46324:SF3">
    <property type="entry name" value="BASIC LEUCINE ZIPPER 43-RELATED"/>
    <property type="match status" value="1"/>
</dbReference>
<dbReference type="PROSITE" id="PS50217">
    <property type="entry name" value="BZIP"/>
    <property type="match status" value="1"/>
</dbReference>
<dbReference type="SUPFAM" id="SSF57959">
    <property type="entry name" value="Leucine zipper domain"/>
    <property type="match status" value="1"/>
</dbReference>
<comment type="caution">
    <text evidence="8">The sequence shown here is derived from an EMBL/GenBank/DDBJ whole genome shotgun (WGS) entry which is preliminary data.</text>
</comment>
<feature type="coiled-coil region" evidence="6">
    <location>
        <begin position="90"/>
        <end position="152"/>
    </location>
</feature>
<dbReference type="OrthoDB" id="551672at2759"/>
<evidence type="ECO:0000256" key="4">
    <source>
        <dbReference type="ARBA" id="ARBA00023163"/>
    </source>
</evidence>
<dbReference type="EMBL" id="SZYD01000019">
    <property type="protein sequence ID" value="KAD2393480.1"/>
    <property type="molecule type" value="Genomic_DNA"/>
</dbReference>
<feature type="domain" description="BZIP" evidence="7">
    <location>
        <begin position="72"/>
        <end position="142"/>
    </location>
</feature>
<dbReference type="GO" id="GO:0005634">
    <property type="term" value="C:nucleus"/>
    <property type="evidence" value="ECO:0007669"/>
    <property type="project" value="UniProtKB-SubCell"/>
</dbReference>
<dbReference type="InterPro" id="IPR045314">
    <property type="entry name" value="bZIP_plant_GBF1"/>
</dbReference>
<sequence length="169" mass="19819">MEESNKLIHEYEDFASSFLPNLTSYESNMISSVMITEFNRKPQGPVVNYSPSFISNNSSTSDETDESSMIINERKHRRMISNRESARRSRVRKQRQLNELFTQVARLTNENQGLMTKLNRFLEFHEEVLQENDKLKNEILELKKLLSEVQLDNTYTTLGDLIFFRGRSS</sequence>
<dbReference type="FunFam" id="1.20.5.170:FF:000020">
    <property type="entry name" value="BZIP transcription factor"/>
    <property type="match status" value="1"/>
</dbReference>
<dbReference type="InterPro" id="IPR044521">
    <property type="entry name" value="AtbZIP8/43"/>
</dbReference>